<evidence type="ECO:0000313" key="2">
    <source>
        <dbReference type="Proteomes" id="UP000182278"/>
    </source>
</evidence>
<dbReference type="Proteomes" id="UP000182278">
    <property type="component" value="Unassembled WGS sequence"/>
</dbReference>
<sequence>MIDSHKGYRKVTQTFRFENVKTKVLSYKMIFLIIVSLSTSDYRLPTASAAGQQGFYLGYKLSFYNLFSPGFHCFRRNHQFSFGYQNLQVGSSEISAEIQYNWIDEVKGSVSTHNLTSWVVGIKGTFNSVPATSLSWTGQDEVRLIGTYFVNLLSPWLNRGVGGLEYSRLFNYNNFTGMARAGIGFSRKFLPIYGVNLIYFPTTNTNVNLKFNWLEDNEDNPEFPFKFPLAIGLGGRFNSGLGLEYVWDPAKSHLVTAEGKLTHHWLKGYLGDKLWF</sequence>
<dbReference type="STRING" id="1817893.AUJ66_06205"/>
<accession>A0A1J4SAI3</accession>
<dbReference type="EMBL" id="MNUO01000094">
    <property type="protein sequence ID" value="OIN96457.1"/>
    <property type="molecule type" value="Genomic_DNA"/>
</dbReference>
<comment type="caution">
    <text evidence="1">The sequence shown here is derived from an EMBL/GenBank/DDBJ whole genome shotgun (WGS) entry which is preliminary data.</text>
</comment>
<reference evidence="1 2" key="1">
    <citation type="journal article" date="2016" name="Environ. Microbiol.">
        <title>Genomic resolution of a cold subsurface aquifer community provides metabolic insights for novel microbes adapted to high CO concentrations.</title>
        <authorList>
            <person name="Probst A.J."/>
            <person name="Castelle C.J."/>
            <person name="Singh A."/>
            <person name="Brown C.T."/>
            <person name="Anantharaman K."/>
            <person name="Sharon I."/>
            <person name="Hug L.A."/>
            <person name="Burstein D."/>
            <person name="Emerson J.B."/>
            <person name="Thomas B.C."/>
            <person name="Banfield J.F."/>
        </authorList>
    </citation>
    <scope>NUCLEOTIDE SEQUENCE [LARGE SCALE GENOMIC DNA]</scope>
    <source>
        <strain evidence="1">CG1_02_38_46</strain>
    </source>
</reference>
<evidence type="ECO:0000313" key="1">
    <source>
        <dbReference type="EMBL" id="OIN96457.1"/>
    </source>
</evidence>
<organism evidence="1 2">
    <name type="scientific">Candidatus Desantisbacteria bacterium CG1_02_38_46</name>
    <dbReference type="NCBI Taxonomy" id="1817893"/>
    <lineage>
        <taxon>Bacteria</taxon>
        <taxon>Candidatus Desantisiibacteriota</taxon>
    </lineage>
</organism>
<dbReference type="AlphaFoldDB" id="A0A1J4SAI3"/>
<gene>
    <name evidence="1" type="ORF">AUJ66_06205</name>
</gene>
<proteinExistence type="predicted"/>
<protein>
    <submittedName>
        <fullName evidence="1">Uncharacterized protein</fullName>
    </submittedName>
</protein>
<name>A0A1J4SAI3_9BACT</name>